<dbReference type="AlphaFoldDB" id="A0A915I412"/>
<evidence type="ECO:0000313" key="2">
    <source>
        <dbReference type="WBParaSite" id="nRc.2.0.1.t08575-RA"/>
    </source>
</evidence>
<evidence type="ECO:0000313" key="1">
    <source>
        <dbReference type="Proteomes" id="UP000887565"/>
    </source>
</evidence>
<keyword evidence="1" id="KW-1185">Reference proteome</keyword>
<reference evidence="2" key="1">
    <citation type="submission" date="2022-11" db="UniProtKB">
        <authorList>
            <consortium name="WormBaseParasite"/>
        </authorList>
    </citation>
    <scope>IDENTIFICATION</scope>
</reference>
<sequence>MTRFSYSRAIKLIIVTTREELIGDNRQWTQKSKRMANLQGKFNAKSILEKASSIFTLIKSVIGRLFCNRVLESYLFLTNILVYCKLNLLCNNKKRLITFHQTPGRSLSKI</sequence>
<dbReference type="WBParaSite" id="nRc.2.0.1.t08575-RA">
    <property type="protein sequence ID" value="nRc.2.0.1.t08575-RA"/>
    <property type="gene ID" value="nRc.2.0.1.g08575"/>
</dbReference>
<proteinExistence type="predicted"/>
<name>A0A915I412_ROMCU</name>
<dbReference type="Proteomes" id="UP000887565">
    <property type="component" value="Unplaced"/>
</dbReference>
<protein>
    <submittedName>
        <fullName evidence="2">Uncharacterized protein</fullName>
    </submittedName>
</protein>
<organism evidence="1 2">
    <name type="scientific">Romanomermis culicivorax</name>
    <name type="common">Nematode worm</name>
    <dbReference type="NCBI Taxonomy" id="13658"/>
    <lineage>
        <taxon>Eukaryota</taxon>
        <taxon>Metazoa</taxon>
        <taxon>Ecdysozoa</taxon>
        <taxon>Nematoda</taxon>
        <taxon>Enoplea</taxon>
        <taxon>Dorylaimia</taxon>
        <taxon>Mermithida</taxon>
        <taxon>Mermithoidea</taxon>
        <taxon>Mermithidae</taxon>
        <taxon>Romanomermis</taxon>
    </lineage>
</organism>
<accession>A0A915I412</accession>